<accession>A0A2Z5QVG2</accession>
<dbReference type="InterPro" id="IPR010349">
    <property type="entry name" value="Asparaginase_II"/>
</dbReference>
<dbReference type="KEGG" id="raj:RA11412_0073"/>
<organism evidence="2 3">
    <name type="scientific">Rothia aeria</name>
    <dbReference type="NCBI Taxonomy" id="172042"/>
    <lineage>
        <taxon>Bacteria</taxon>
        <taxon>Bacillati</taxon>
        <taxon>Actinomycetota</taxon>
        <taxon>Actinomycetes</taxon>
        <taxon>Micrococcales</taxon>
        <taxon>Micrococcaceae</taxon>
        <taxon>Rothia</taxon>
    </lineage>
</organism>
<feature type="compositionally biased region" description="Basic residues" evidence="1">
    <location>
        <begin position="443"/>
        <end position="459"/>
    </location>
</feature>
<reference evidence="2 3" key="1">
    <citation type="submission" date="2016-10" db="EMBL/GenBank/DDBJ databases">
        <title>Genome sequence of Rothia aeria strain JCM11412.</title>
        <authorList>
            <person name="Nambu T."/>
        </authorList>
    </citation>
    <scope>NUCLEOTIDE SEQUENCE [LARGE SCALE GENOMIC DNA]</scope>
    <source>
        <strain evidence="2 3">JCM 11412</strain>
    </source>
</reference>
<evidence type="ECO:0000313" key="3">
    <source>
        <dbReference type="Proteomes" id="UP000250241"/>
    </source>
</evidence>
<feature type="compositionally biased region" description="Basic and acidic residues" evidence="1">
    <location>
        <begin position="390"/>
        <end position="404"/>
    </location>
</feature>
<evidence type="ECO:0000313" key="2">
    <source>
        <dbReference type="EMBL" id="BAV86372.1"/>
    </source>
</evidence>
<feature type="region of interest" description="Disordered" evidence="1">
    <location>
        <begin position="390"/>
        <end position="459"/>
    </location>
</feature>
<proteinExistence type="predicted"/>
<sequence>MRPEACKTLLIGCMNSAHIAEAATPVRDAELAVATRGGMIESRHRGTVVVLSPGGDVILALGDAHRPIFARSTLKPFQAIGALKAGAPLRGAQVAIACASHRGTFEQMRAVQEALAAAGLSADALQCPAVYPTDSGTRATMLQAGLAKTPLAFECSGKHAAFLWACAAKSERGELEPDAALWSIDTYLDPQHPLQRMIVEEVEAFTGEQVAHASVDGCGAPVFALSPVGLARAYATLGTAIRNMEADARASTVATAMVDYPELIQGPDSPDTVVSERLDAVVKSGAEGMLCVGLRSGASAVVKISDGSSRATHLVALRALQAAGFLTQTTVDSLLTAVLRPITGGVEDGQPRTVGELVPGTDLAAVLAGVAPAVAARHGSDGACLTVHEEKAHEETTQREKTPGEPDGADSTATGKEADGTQTSGAAGGSAGAAPGRGVNGRPVRHALKGRRNGKKGRR</sequence>
<evidence type="ECO:0000256" key="1">
    <source>
        <dbReference type="SAM" id="MobiDB-lite"/>
    </source>
</evidence>
<evidence type="ECO:0008006" key="4">
    <source>
        <dbReference type="Google" id="ProtNLM"/>
    </source>
</evidence>
<name>A0A2Z5QVG2_9MICC</name>
<dbReference type="Pfam" id="PF06089">
    <property type="entry name" value="Asparaginase_II"/>
    <property type="match status" value="1"/>
</dbReference>
<dbReference type="Proteomes" id="UP000250241">
    <property type="component" value="Chromosome"/>
</dbReference>
<dbReference type="EMBL" id="AP017895">
    <property type="protein sequence ID" value="BAV86372.1"/>
    <property type="molecule type" value="Genomic_DNA"/>
</dbReference>
<protein>
    <recommendedName>
        <fullName evidence="4">Asparaginase</fullName>
    </recommendedName>
</protein>
<keyword evidence="3" id="KW-1185">Reference proteome</keyword>
<dbReference type="PANTHER" id="PTHR42110">
    <property type="entry name" value="L-ASPARAGINASE, PUTATIVE (AFU_ORTHOLOGUE AFUA_3G11890)-RELATED"/>
    <property type="match status" value="1"/>
</dbReference>
<dbReference type="AlphaFoldDB" id="A0A2Z5QVG2"/>
<gene>
    <name evidence="2" type="ORF">RA11412_0073</name>
</gene>
<dbReference type="PANTHER" id="PTHR42110:SF1">
    <property type="entry name" value="L-ASPARAGINASE, PUTATIVE (AFU_ORTHOLOGUE AFUA_3G11890)-RELATED"/>
    <property type="match status" value="1"/>
</dbReference>